<dbReference type="CDD" id="cd08899">
    <property type="entry name" value="SRPBCC_CalC_Aha1-like_6"/>
    <property type="match status" value="1"/>
</dbReference>
<feature type="domain" description="Activator of Hsp90 ATPase homologue 1/2-like C-terminal" evidence="2">
    <location>
        <begin position="22"/>
        <end position="153"/>
    </location>
</feature>
<proteinExistence type="inferred from homology"/>
<dbReference type="Pfam" id="PF08327">
    <property type="entry name" value="AHSA1"/>
    <property type="match status" value="1"/>
</dbReference>
<evidence type="ECO:0000256" key="1">
    <source>
        <dbReference type="ARBA" id="ARBA00006817"/>
    </source>
</evidence>
<dbReference type="EMBL" id="GL883080">
    <property type="protein sequence ID" value="EGF89436.1"/>
    <property type="molecule type" value="Genomic_DNA"/>
</dbReference>
<keyword evidence="4" id="KW-1185">Reference proteome</keyword>
<accession>F4QRR6</accession>
<dbReference type="STRING" id="715226.ABI_38500"/>
<dbReference type="Gene3D" id="3.30.530.20">
    <property type="match status" value="1"/>
</dbReference>
<dbReference type="InterPro" id="IPR023393">
    <property type="entry name" value="START-like_dom_sf"/>
</dbReference>
<reference evidence="4" key="1">
    <citation type="submission" date="2011-03" db="EMBL/GenBank/DDBJ databases">
        <title>Draft genome sequence of Brevundimonas diminuta.</title>
        <authorList>
            <person name="Brown P.J.B."/>
            <person name="Buechlein A."/>
            <person name="Hemmerich C."/>
            <person name="Brun Y.V."/>
        </authorList>
    </citation>
    <scope>NUCLEOTIDE SEQUENCE [LARGE SCALE GENOMIC DNA]</scope>
    <source>
        <strain evidence="4">C19</strain>
    </source>
</reference>
<sequence>MDDYARSINADTIRLERLLPGPRERLWRYLTEPDLRRRWLGAGEFSLSNGGDIELIFNNNGLTPGDAPPPAAFEAFGEEQRLQGHILDCEPTSLLAFTWGTSPEAAHVRFDLADAGDKVRLTITHSRAPERTERVMVSAGWHSHLDVLAAELEGKSPEGFWRSFGNLFPHYDRMI</sequence>
<dbReference type="Proteomes" id="UP000006512">
    <property type="component" value="Unassembled WGS sequence"/>
</dbReference>
<comment type="similarity">
    <text evidence="1">Belongs to the AHA1 family.</text>
</comment>
<dbReference type="InterPro" id="IPR013538">
    <property type="entry name" value="ASHA1/2-like_C"/>
</dbReference>
<name>F4QRR6_9CAUL</name>
<dbReference type="AlphaFoldDB" id="F4QRR6"/>
<evidence type="ECO:0000313" key="3">
    <source>
        <dbReference type="EMBL" id="EGF89436.1"/>
    </source>
</evidence>
<evidence type="ECO:0000259" key="2">
    <source>
        <dbReference type="Pfam" id="PF08327"/>
    </source>
</evidence>
<evidence type="ECO:0000313" key="4">
    <source>
        <dbReference type="Proteomes" id="UP000006512"/>
    </source>
</evidence>
<dbReference type="eggNOG" id="COG3832">
    <property type="taxonomic scope" value="Bacteria"/>
</dbReference>
<gene>
    <name evidence="3" type="ORF">ABI_38500</name>
</gene>
<protein>
    <submittedName>
        <fullName evidence="3">Activator of Hsp90 ATPase 1-like family protein</fullName>
    </submittedName>
</protein>
<dbReference type="HOGENOM" id="CLU_108923_3_2_5"/>
<organism evidence="3 4">
    <name type="scientific">Asticcacaulis biprosthecium C19</name>
    <dbReference type="NCBI Taxonomy" id="715226"/>
    <lineage>
        <taxon>Bacteria</taxon>
        <taxon>Pseudomonadati</taxon>
        <taxon>Pseudomonadota</taxon>
        <taxon>Alphaproteobacteria</taxon>
        <taxon>Caulobacterales</taxon>
        <taxon>Caulobacteraceae</taxon>
        <taxon>Asticcacaulis</taxon>
    </lineage>
</organism>
<dbReference type="SUPFAM" id="SSF55961">
    <property type="entry name" value="Bet v1-like"/>
    <property type="match status" value="1"/>
</dbReference>